<protein>
    <recommendedName>
        <fullName evidence="5">C6 finger domain protein</fullName>
    </recommendedName>
</protein>
<proteinExistence type="predicted"/>
<evidence type="ECO:0000313" key="3">
    <source>
        <dbReference type="EMBL" id="EFY86153.1"/>
    </source>
</evidence>
<accession>E9ED70</accession>
<keyword evidence="2" id="KW-0732">Signal</keyword>
<feature type="chain" id="PRO_5003238410" description="C6 finger domain protein" evidence="2">
    <location>
        <begin position="17"/>
        <end position="803"/>
    </location>
</feature>
<feature type="compositionally biased region" description="Polar residues" evidence="1">
    <location>
        <begin position="376"/>
        <end position="398"/>
    </location>
</feature>
<feature type="region of interest" description="Disordered" evidence="1">
    <location>
        <begin position="373"/>
        <end position="453"/>
    </location>
</feature>
<organism evidence="4">
    <name type="scientific">Metarhizium acridum (strain CQMa 102)</name>
    <dbReference type="NCBI Taxonomy" id="655827"/>
    <lineage>
        <taxon>Eukaryota</taxon>
        <taxon>Fungi</taxon>
        <taxon>Dikarya</taxon>
        <taxon>Ascomycota</taxon>
        <taxon>Pezizomycotina</taxon>
        <taxon>Sordariomycetes</taxon>
        <taxon>Hypocreomycetidae</taxon>
        <taxon>Hypocreales</taxon>
        <taxon>Clavicipitaceae</taxon>
        <taxon>Metarhizium</taxon>
    </lineage>
</organism>
<evidence type="ECO:0000313" key="4">
    <source>
        <dbReference type="Proteomes" id="UP000002499"/>
    </source>
</evidence>
<gene>
    <name evidence="3" type="ORF">MAC_07818</name>
</gene>
<feature type="region of interest" description="Disordered" evidence="1">
    <location>
        <begin position="252"/>
        <end position="277"/>
    </location>
</feature>
<name>E9ED70_METAQ</name>
<dbReference type="OrthoDB" id="4941413at2759"/>
<sequence length="803" mass="90394">MVLLLLLLRLLLLVHAVPQCFFPRRQRVVASFVTLVTAMQEVVERRLRGTDDLAAPLPYCHHCLHLAPSHLATPVTMTNQDHGSLLNNQEDILAGLEINPASATYHAEDHCNCFDYYTPHNVSQTQFSSNYALSLPQHDQIRARLAQTQQLTNNLTQVFPNDVHTTSYEHQDTQSALSANQPSRLEQVYNENNIDLPIQAAQEGPAVGEAVIGNIGAPFDANLLQYNPAFGVPPNNGHESSNSHLNVLATPFYPPSYAENGPTDSAEQDKTSEATDGPLQNIERDVEYRPSSGDFSWQWVPYPHSNNNDGSIDEIIIASPYNNHFALSGFTSTSQYPQLYRDKLAPMSSSPQTYNAPYTQYIDNGTAFTGGMLYSPQPTTAPSQVSTSISGAGSQHEYSSSSLTPSSSVWQSRSIPSRTTGWGRRRAPSLSRSISAQTSFSHESNGSGPSRRAYGQCSKTEALEICEVCKKRGLPCVKHFFFHDLNTLPEYQFGLFLINSALVPDIIKPLLTQKIDFARSLDYLDHFSQFCKIRLQSDEVWCDLDLVACRQHWQQARLDYNDPEDHCTVEDFVTNKQRWQDTMNCRALLLLPPSENNWDDPLKAFSRLDKMSGRLSYNLIGKSGSASGARPLNLQDDLEKSLYFIAMLSFERIRHYMELEAYHCLEQELVPGRVNENIRVVACLGVMLRSLRRRIAICKATRIWIYFQNGPLAKYLGSGSEASIDPPVIRQMKEFCFQLYTHFFCRFSKMNPVSRGRVSDGQKPIHPFTGMRIMEYLPTDASRQGFTNWMAEGEVPFRSPGWL</sequence>
<dbReference type="AlphaFoldDB" id="E9ED70"/>
<dbReference type="EMBL" id="GL698555">
    <property type="protein sequence ID" value="EFY86153.1"/>
    <property type="molecule type" value="Genomic_DNA"/>
</dbReference>
<feature type="compositionally biased region" description="Polar residues" evidence="1">
    <location>
        <begin position="430"/>
        <end position="448"/>
    </location>
</feature>
<feature type="signal peptide" evidence="2">
    <location>
        <begin position="1"/>
        <end position="16"/>
    </location>
</feature>
<evidence type="ECO:0000256" key="2">
    <source>
        <dbReference type="SAM" id="SignalP"/>
    </source>
</evidence>
<feature type="compositionally biased region" description="Low complexity" evidence="1">
    <location>
        <begin position="399"/>
        <end position="412"/>
    </location>
</feature>
<keyword evidence="4" id="KW-1185">Reference proteome</keyword>
<dbReference type="Proteomes" id="UP000002499">
    <property type="component" value="Unassembled WGS sequence"/>
</dbReference>
<dbReference type="HOGENOM" id="CLU_370912_0_0_1"/>
<evidence type="ECO:0008006" key="5">
    <source>
        <dbReference type="Google" id="ProtNLM"/>
    </source>
</evidence>
<evidence type="ECO:0000256" key="1">
    <source>
        <dbReference type="SAM" id="MobiDB-lite"/>
    </source>
</evidence>
<dbReference type="InParanoid" id="E9ED70"/>
<reference evidence="3 4" key="1">
    <citation type="journal article" date="2011" name="PLoS Genet.">
        <title>Genome sequencing and comparative transcriptomics of the model entomopathogenic fungi Metarhizium anisopliae and M. acridum.</title>
        <authorList>
            <person name="Gao Q."/>
            <person name="Jin K."/>
            <person name="Ying S.H."/>
            <person name="Zhang Y."/>
            <person name="Xiao G."/>
            <person name="Shang Y."/>
            <person name="Duan Z."/>
            <person name="Hu X."/>
            <person name="Xie X.Q."/>
            <person name="Zhou G."/>
            <person name="Peng G."/>
            <person name="Luo Z."/>
            <person name="Huang W."/>
            <person name="Wang B."/>
            <person name="Fang W."/>
            <person name="Wang S."/>
            <person name="Zhong Y."/>
            <person name="Ma L.J."/>
            <person name="St Leger R.J."/>
            <person name="Zhao G.P."/>
            <person name="Pei Y."/>
            <person name="Feng M.G."/>
            <person name="Xia Y."/>
            <person name="Wang C."/>
        </authorList>
    </citation>
    <scope>NUCLEOTIDE SEQUENCE [LARGE SCALE GENOMIC DNA]</scope>
    <source>
        <strain evidence="3 4">CQMa 102</strain>
    </source>
</reference>